<accession>A0A1D1VDS7</accession>
<evidence type="ECO:0000313" key="1">
    <source>
        <dbReference type="EMBL" id="GAU99801.1"/>
    </source>
</evidence>
<dbReference type="Proteomes" id="UP000186922">
    <property type="component" value="Unassembled WGS sequence"/>
</dbReference>
<gene>
    <name evidence="1" type="primary">RvY_10751-1</name>
    <name evidence="1" type="synonym">RvY_10751.1</name>
    <name evidence="1" type="ORF">RvY_10751</name>
</gene>
<protein>
    <submittedName>
        <fullName evidence="1">Uncharacterized protein</fullName>
    </submittedName>
</protein>
<dbReference type="AlphaFoldDB" id="A0A1D1VDS7"/>
<comment type="caution">
    <text evidence="1">The sequence shown here is derived from an EMBL/GenBank/DDBJ whole genome shotgun (WGS) entry which is preliminary data.</text>
</comment>
<dbReference type="EMBL" id="BDGG01000005">
    <property type="protein sequence ID" value="GAU99801.1"/>
    <property type="molecule type" value="Genomic_DNA"/>
</dbReference>
<reference evidence="1 2" key="1">
    <citation type="journal article" date="2016" name="Nat. Commun.">
        <title>Extremotolerant tardigrade genome and improved radiotolerance of human cultured cells by tardigrade-unique protein.</title>
        <authorList>
            <person name="Hashimoto T."/>
            <person name="Horikawa D.D."/>
            <person name="Saito Y."/>
            <person name="Kuwahara H."/>
            <person name="Kozuka-Hata H."/>
            <person name="Shin-I T."/>
            <person name="Minakuchi Y."/>
            <person name="Ohishi K."/>
            <person name="Motoyama A."/>
            <person name="Aizu T."/>
            <person name="Enomoto A."/>
            <person name="Kondo K."/>
            <person name="Tanaka S."/>
            <person name="Hara Y."/>
            <person name="Koshikawa S."/>
            <person name="Sagara H."/>
            <person name="Miura T."/>
            <person name="Yokobori S."/>
            <person name="Miyagawa K."/>
            <person name="Suzuki Y."/>
            <person name="Kubo T."/>
            <person name="Oyama M."/>
            <person name="Kohara Y."/>
            <person name="Fujiyama A."/>
            <person name="Arakawa K."/>
            <person name="Katayama T."/>
            <person name="Toyoda A."/>
            <person name="Kunieda T."/>
        </authorList>
    </citation>
    <scope>NUCLEOTIDE SEQUENCE [LARGE SCALE GENOMIC DNA]</scope>
    <source>
        <strain evidence="1 2">YOKOZUNA-1</strain>
    </source>
</reference>
<keyword evidence="2" id="KW-1185">Reference proteome</keyword>
<organism evidence="1 2">
    <name type="scientific">Ramazzottius varieornatus</name>
    <name type="common">Water bear</name>
    <name type="synonym">Tardigrade</name>
    <dbReference type="NCBI Taxonomy" id="947166"/>
    <lineage>
        <taxon>Eukaryota</taxon>
        <taxon>Metazoa</taxon>
        <taxon>Ecdysozoa</taxon>
        <taxon>Tardigrada</taxon>
        <taxon>Eutardigrada</taxon>
        <taxon>Parachela</taxon>
        <taxon>Hypsibioidea</taxon>
        <taxon>Ramazzottiidae</taxon>
        <taxon>Ramazzottius</taxon>
    </lineage>
</organism>
<proteinExistence type="predicted"/>
<evidence type="ECO:0000313" key="2">
    <source>
        <dbReference type="Proteomes" id="UP000186922"/>
    </source>
</evidence>
<name>A0A1D1VDS7_RAMVA</name>
<sequence>MEICLPVFLLCKNSVSLNEAYERATTKLAVLDPVLALPHTVENVASYYGQISEDFIARKTLLFLNRNCRLPHQNASSFLCDVLTAGSDKTEFALLGDLGRGKEMSAVD</sequence>